<dbReference type="EMBL" id="AJIX01000003">
    <property type="protein sequence ID" value="KGR21301.1"/>
    <property type="molecule type" value="Genomic_DNA"/>
</dbReference>
<evidence type="ECO:0000259" key="6">
    <source>
        <dbReference type="Pfam" id="PF04991"/>
    </source>
</evidence>
<feature type="domain" description="LicD/FKTN/FKRP nucleotidyltransferase" evidence="6">
    <location>
        <begin position="524"/>
        <end position="634"/>
    </location>
</feature>
<evidence type="ECO:0000313" key="8">
    <source>
        <dbReference type="Proteomes" id="UP000030161"/>
    </source>
</evidence>
<dbReference type="Proteomes" id="UP000030161">
    <property type="component" value="Unassembled WGS sequence"/>
</dbReference>
<name>A0AB34Q058_CANAX</name>
<keyword evidence="3 5" id="KW-1133">Transmembrane helix</keyword>
<organism evidence="7 8">
    <name type="scientific">Candida albicans P78048</name>
    <dbReference type="NCBI Taxonomy" id="1094989"/>
    <lineage>
        <taxon>Eukaryota</taxon>
        <taxon>Fungi</taxon>
        <taxon>Dikarya</taxon>
        <taxon>Ascomycota</taxon>
        <taxon>Saccharomycotina</taxon>
        <taxon>Pichiomycetes</taxon>
        <taxon>Debaryomycetaceae</taxon>
        <taxon>Candida/Lodderomyces clade</taxon>
        <taxon>Candida</taxon>
    </lineage>
</organism>
<dbReference type="PANTHER" id="PTHR15407:SF28">
    <property type="entry name" value="RIBITOL-5-PHOSPHATE TRANSFERASE FKTN"/>
    <property type="match status" value="1"/>
</dbReference>
<keyword evidence="4 5" id="KW-0472">Membrane</keyword>
<sequence length="842" mass="98335">MRSLSVAQGVSYLVHFKVLQLLVAVIVVFNIYIAATNVFDKHISNHASKQLAVKLTQSDVSTILTTGTLNSNFKNNEQFQVNNGFKLPTFKTIPTHNKHKSPNKPKYLVPNVPYDELSFKDKILFKLNEVDFNKDKDWLKSQELTSHKVEVHVNEFTQEMWDNNPGLFFDPRFTLSVYLVEIKRQMCENAATRSSDEIVLPFSWTDWVDLTMLNDELVKPERQRISCEYLKATHDSSSKYPYYCINNEDIDGQELELMKLPSTNYVPGYAVRKSPTNRATNVVRMLEGKSHLLTYADIPTKLVFLNKQGGIYVTEVSTKQRITESGLFDGFVKSHYADSRIPETIILDPIKEFESLLKLKEPQKWNEVYDSRNFSYSITLTDYDIPEKDFNYSESEFLDDMTKFGDRLDSLHDLTTNELRFDKQEIANLRLNRNEMRYYESLQYAYARKNMQEPVYFRNARLITKIEENKQDSGWNYDWRFFNGALDYLQNDWTEEQLMIRRQIILERLLRNWTRFAIEGRFISWISQSSLSSWYWNGQLSSFSQKIEIQMPIKELLRLALTYNQTMVVEDVTEGFGKYFIDCSTFVHYRGSAKSGNHIDAKFIDVDTGLSVEIGGVAISHETAPKRYTNIVTEAQHNGQLRQVYNTRRPRFYTSDEISPLRKSMFAGTPVYVPNNISAILNQEYHKKLIPFNAYGYYFVTQLNLWIHHSKLKFLFEKFENTSLSLENGQTDATELCELVATIDEEQIVELLTRHDDILLEYYLSSDLGDLHKKELICLFEDVNKIDNARICDKTTKIGESKHRVELANDPEYRELVTSFTFQNFKRISLYDYDQLARSKAS</sequence>
<dbReference type="InterPro" id="IPR009644">
    <property type="entry name" value="FKTN/MNN4/W02B3.4-1"/>
</dbReference>
<accession>A0AB34Q058</accession>
<dbReference type="InterPro" id="IPR007074">
    <property type="entry name" value="LicD/FKTN/FKRP_NTP_transf"/>
</dbReference>
<dbReference type="PANTHER" id="PTHR15407">
    <property type="entry name" value="FUKUTIN-RELATED"/>
    <property type="match status" value="1"/>
</dbReference>
<comment type="caution">
    <text evidence="7">The sequence shown here is derived from an EMBL/GenBank/DDBJ whole genome shotgun (WGS) entry which is preliminary data.</text>
</comment>
<evidence type="ECO:0000256" key="5">
    <source>
        <dbReference type="SAM" id="Phobius"/>
    </source>
</evidence>
<evidence type="ECO:0000256" key="3">
    <source>
        <dbReference type="ARBA" id="ARBA00022989"/>
    </source>
</evidence>
<feature type="domain" description="LicD/FKTN/FKRP nucleotidyltransferase" evidence="6">
    <location>
        <begin position="641"/>
        <end position="686"/>
    </location>
</feature>
<evidence type="ECO:0000256" key="1">
    <source>
        <dbReference type="ARBA" id="ARBA00004167"/>
    </source>
</evidence>
<reference evidence="7 8" key="1">
    <citation type="submission" date="2013-12" db="EMBL/GenBank/DDBJ databases">
        <title>The Genome Sequence of Candida albicans P78048.</title>
        <authorList>
            <consortium name="The Broad Institute Genome Sequencing Platform"/>
            <consortium name="The Broad Institute Genome Sequencing Center for Infectious Disease"/>
            <person name="Cuomo C."/>
            <person name="Bennett R."/>
            <person name="Hirakawa M."/>
            <person name="Noverr M."/>
            <person name="Mitchell A."/>
            <person name="Young S.K."/>
            <person name="Zeng Q."/>
            <person name="Gargeya S."/>
            <person name="Fitzgerald M."/>
            <person name="Abouelleil A."/>
            <person name="Alvarado L."/>
            <person name="Berlin A.M."/>
            <person name="Chapman S.B."/>
            <person name="Dewar J."/>
            <person name="Goldberg J."/>
            <person name="Griggs A."/>
            <person name="Gujja S."/>
            <person name="Hansen M."/>
            <person name="Howarth C."/>
            <person name="Imamovic A."/>
            <person name="Larimer J."/>
            <person name="McCowan C."/>
            <person name="Murphy C."/>
            <person name="Pearson M."/>
            <person name="Priest M."/>
            <person name="Roberts A."/>
            <person name="Saif S."/>
            <person name="Shea T."/>
            <person name="Sykes S."/>
            <person name="Wortman J."/>
            <person name="Nusbaum C."/>
            <person name="Birren B."/>
        </authorList>
    </citation>
    <scope>NUCLEOTIDE SEQUENCE [LARGE SCALE GENOMIC DNA]</scope>
    <source>
        <strain evidence="7 8">P78048</strain>
    </source>
</reference>
<proteinExistence type="predicted"/>
<keyword evidence="2 5" id="KW-0812">Transmembrane</keyword>
<dbReference type="Pfam" id="PF04991">
    <property type="entry name" value="LicD"/>
    <property type="match status" value="2"/>
</dbReference>
<dbReference type="GO" id="GO:0009100">
    <property type="term" value="P:glycoprotein metabolic process"/>
    <property type="evidence" value="ECO:0007669"/>
    <property type="project" value="UniProtKB-ARBA"/>
</dbReference>
<evidence type="ECO:0000256" key="4">
    <source>
        <dbReference type="ARBA" id="ARBA00023136"/>
    </source>
</evidence>
<evidence type="ECO:0000256" key="2">
    <source>
        <dbReference type="ARBA" id="ARBA00022692"/>
    </source>
</evidence>
<feature type="transmembrane region" description="Helical" evidence="5">
    <location>
        <begin position="12"/>
        <end position="35"/>
    </location>
</feature>
<gene>
    <name evidence="7" type="ORF">MG3_00301</name>
</gene>
<protein>
    <recommendedName>
        <fullName evidence="6">LicD/FKTN/FKRP nucleotidyltransferase domain-containing protein</fullName>
    </recommendedName>
</protein>
<dbReference type="AlphaFoldDB" id="A0AB34Q058"/>
<evidence type="ECO:0000313" key="7">
    <source>
        <dbReference type="EMBL" id="KGR21301.1"/>
    </source>
</evidence>
<comment type="subcellular location">
    <subcellularLocation>
        <location evidence="1">Membrane</location>
        <topology evidence="1">Single-pass membrane protein</topology>
    </subcellularLocation>
</comment>
<dbReference type="GO" id="GO:0016020">
    <property type="term" value="C:membrane"/>
    <property type="evidence" value="ECO:0007669"/>
    <property type="project" value="UniProtKB-SubCell"/>
</dbReference>